<reference evidence="2 3" key="1">
    <citation type="journal article" date="2016" name="Mol. Biol. Evol.">
        <title>Comparative Genomics of Early-Diverging Mushroom-Forming Fungi Provides Insights into the Origins of Lignocellulose Decay Capabilities.</title>
        <authorList>
            <person name="Nagy L.G."/>
            <person name="Riley R."/>
            <person name="Tritt A."/>
            <person name="Adam C."/>
            <person name="Daum C."/>
            <person name="Floudas D."/>
            <person name="Sun H."/>
            <person name="Yadav J.S."/>
            <person name="Pangilinan J."/>
            <person name="Larsson K.H."/>
            <person name="Matsuura K."/>
            <person name="Barry K."/>
            <person name="Labutti K."/>
            <person name="Kuo R."/>
            <person name="Ohm R.A."/>
            <person name="Bhattacharya S.S."/>
            <person name="Shirouzu T."/>
            <person name="Yoshinaga Y."/>
            <person name="Martin F.M."/>
            <person name="Grigoriev I.V."/>
            <person name="Hibbett D.S."/>
        </authorList>
    </citation>
    <scope>NUCLEOTIDE SEQUENCE [LARGE SCALE GENOMIC DNA]</scope>
    <source>
        <strain evidence="2 3">93-53</strain>
    </source>
</reference>
<evidence type="ECO:0000313" key="2">
    <source>
        <dbReference type="EMBL" id="KZS99427.1"/>
    </source>
</evidence>
<evidence type="ECO:0000256" key="1">
    <source>
        <dbReference type="SAM" id="MobiDB-lite"/>
    </source>
</evidence>
<protein>
    <submittedName>
        <fullName evidence="2">Uncharacterized protein</fullName>
    </submittedName>
</protein>
<dbReference type="RefSeq" id="XP_040757168.1">
    <property type="nucleotide sequence ID" value="XM_040913715.1"/>
</dbReference>
<dbReference type="InParanoid" id="A0A165APY6"/>
<feature type="region of interest" description="Disordered" evidence="1">
    <location>
        <begin position="1"/>
        <end position="59"/>
    </location>
</feature>
<keyword evidence="3" id="KW-1185">Reference proteome</keyword>
<name>A0A165APY6_9APHY</name>
<accession>A0A165APY6</accession>
<proteinExistence type="predicted"/>
<sequence>MFPEGTTRSEPADPWRSQATSQSSEPEAAAPGPEQPTSSTSKASGVVRNPSPSVLPEYATPSTWEWDGIPYATIEEAANVAAPATVPTDVKDWVMNVVCSIEDEILAHIHIEIMAVEIRDQLKIAKAQIGTLSADVERLAKSNTTLTAEAQAIHKDFEDYKNEVKGQTDALYASMVALKEAQEKTTTYIVGLESRLNNAIINAPPQGIQPLAGQFTQSPCRIKLPDPPKYSGRKSSENFETWFMNLQI</sequence>
<feature type="compositionally biased region" description="Low complexity" evidence="1">
    <location>
        <begin position="17"/>
        <end position="36"/>
    </location>
</feature>
<evidence type="ECO:0000313" key="3">
    <source>
        <dbReference type="Proteomes" id="UP000076871"/>
    </source>
</evidence>
<dbReference type="EMBL" id="KV427892">
    <property type="protein sequence ID" value="KZS99427.1"/>
    <property type="molecule type" value="Genomic_DNA"/>
</dbReference>
<dbReference type="GeneID" id="63830743"/>
<gene>
    <name evidence="2" type="ORF">LAESUDRAFT_765541</name>
</gene>
<dbReference type="AlphaFoldDB" id="A0A165APY6"/>
<organism evidence="2 3">
    <name type="scientific">Laetiporus sulphureus 93-53</name>
    <dbReference type="NCBI Taxonomy" id="1314785"/>
    <lineage>
        <taxon>Eukaryota</taxon>
        <taxon>Fungi</taxon>
        <taxon>Dikarya</taxon>
        <taxon>Basidiomycota</taxon>
        <taxon>Agaricomycotina</taxon>
        <taxon>Agaricomycetes</taxon>
        <taxon>Polyporales</taxon>
        <taxon>Laetiporus</taxon>
    </lineage>
</organism>
<dbReference type="Proteomes" id="UP000076871">
    <property type="component" value="Unassembled WGS sequence"/>
</dbReference>